<sequence length="274" mass="28493">MDKKDDEIVDLRARVQAANKPVMRVNRDELLASGGLFAERIPSFLAEIEKANRAAQQGSSTPAATDASSSSGFELGENEAKNQVHVEMDIVAGILEEKQPVTHTRPPGAEDGSDDEDDDEFKLAMPPAGTVTGAGDGRKPLKIRSARSSVSSEDSSSSDSSSSGGSPGRIARIILEKPMSRAAPDAAGRADSASSTTSSSGSSTSGGSRDAVGEDSAQALSPSPKNTLEARKRTQSPTGASPVVDRILGPSAPAAVEDPPKKKKRTKKLIEEVE</sequence>
<evidence type="ECO:0000313" key="3">
    <source>
        <dbReference type="Proteomes" id="UP000294847"/>
    </source>
</evidence>
<organism evidence="2 3">
    <name type="scientific">Pyricularia oryzae</name>
    <name type="common">Rice blast fungus</name>
    <name type="synonym">Magnaporthe oryzae</name>
    <dbReference type="NCBI Taxonomy" id="318829"/>
    <lineage>
        <taxon>Eukaryota</taxon>
        <taxon>Fungi</taxon>
        <taxon>Dikarya</taxon>
        <taxon>Ascomycota</taxon>
        <taxon>Pezizomycotina</taxon>
        <taxon>Sordariomycetes</taxon>
        <taxon>Sordariomycetidae</taxon>
        <taxon>Magnaporthales</taxon>
        <taxon>Pyriculariaceae</taxon>
        <taxon>Pyricularia</taxon>
    </lineage>
</organism>
<dbReference type="Proteomes" id="UP000294847">
    <property type="component" value="Chromosome 2"/>
</dbReference>
<feature type="compositionally biased region" description="Low complexity" evidence="1">
    <location>
        <begin position="59"/>
        <end position="71"/>
    </location>
</feature>
<accession>A0A4P7N3F2</accession>
<dbReference type="EMBL" id="CP034205">
    <property type="protein sequence ID" value="QBZ56997.1"/>
    <property type="molecule type" value="Genomic_DNA"/>
</dbReference>
<proteinExistence type="predicted"/>
<protein>
    <submittedName>
        <fullName evidence="2">Uncharacterized protein</fullName>
    </submittedName>
</protein>
<evidence type="ECO:0000313" key="2">
    <source>
        <dbReference type="EMBL" id="QBZ56997.1"/>
    </source>
</evidence>
<dbReference type="AlphaFoldDB" id="A0A4P7N3F2"/>
<feature type="compositionally biased region" description="Basic and acidic residues" evidence="1">
    <location>
        <begin position="78"/>
        <end position="88"/>
    </location>
</feature>
<reference evidence="2 3" key="1">
    <citation type="journal article" date="2019" name="Mol. Biol. Evol.">
        <title>Blast fungal genomes show frequent chromosomal changes, gene gains and losses, and effector gene turnover.</title>
        <authorList>
            <person name="Gomez Luciano L.B."/>
            <person name="Jason Tsai I."/>
            <person name="Chuma I."/>
            <person name="Tosa Y."/>
            <person name="Chen Y.H."/>
            <person name="Li J.Y."/>
            <person name="Li M.Y."/>
            <person name="Jade Lu M.Y."/>
            <person name="Nakayashiki H."/>
            <person name="Li W.H."/>
        </authorList>
    </citation>
    <scope>NUCLEOTIDE SEQUENCE [LARGE SCALE GENOMIC DNA]</scope>
    <source>
        <strain evidence="2">MZ5-1-6</strain>
    </source>
</reference>
<feature type="region of interest" description="Disordered" evidence="1">
    <location>
        <begin position="51"/>
        <end position="274"/>
    </location>
</feature>
<feature type="compositionally biased region" description="Low complexity" evidence="1">
    <location>
        <begin position="148"/>
        <end position="164"/>
    </location>
</feature>
<gene>
    <name evidence="2" type="ORF">PoMZ_01916</name>
</gene>
<name>A0A4P7N3F2_PYROR</name>
<evidence type="ECO:0000256" key="1">
    <source>
        <dbReference type="SAM" id="MobiDB-lite"/>
    </source>
</evidence>
<feature type="compositionally biased region" description="Low complexity" evidence="1">
    <location>
        <begin position="180"/>
        <end position="210"/>
    </location>
</feature>
<feature type="compositionally biased region" description="Acidic residues" evidence="1">
    <location>
        <begin position="111"/>
        <end position="120"/>
    </location>
</feature>